<name>A0A397JPK8_9GLOM</name>
<gene>
    <name evidence="1" type="ORF">Glove_29g134</name>
</gene>
<evidence type="ECO:0000313" key="1">
    <source>
        <dbReference type="EMBL" id="RHZ87926.1"/>
    </source>
</evidence>
<protein>
    <submittedName>
        <fullName evidence="1">Uncharacterized protein</fullName>
    </submittedName>
</protein>
<evidence type="ECO:0000313" key="2">
    <source>
        <dbReference type="Proteomes" id="UP000266861"/>
    </source>
</evidence>
<organism evidence="1 2">
    <name type="scientific">Diversispora epigaea</name>
    <dbReference type="NCBI Taxonomy" id="1348612"/>
    <lineage>
        <taxon>Eukaryota</taxon>
        <taxon>Fungi</taxon>
        <taxon>Fungi incertae sedis</taxon>
        <taxon>Mucoromycota</taxon>
        <taxon>Glomeromycotina</taxon>
        <taxon>Glomeromycetes</taxon>
        <taxon>Diversisporales</taxon>
        <taxon>Diversisporaceae</taxon>
        <taxon>Diversispora</taxon>
    </lineage>
</organism>
<dbReference type="EMBL" id="PQFF01000027">
    <property type="protein sequence ID" value="RHZ87926.1"/>
    <property type="molecule type" value="Genomic_DNA"/>
</dbReference>
<keyword evidence="2" id="KW-1185">Reference proteome</keyword>
<sequence length="116" mass="13106">MGRRKSIVLNYIFSSAVCNGVKSMKLVIKGNYNPQTKRISVFQLYTSKLAVRGNYNGGNSKEYNKMGPRSIHLSRVNLVKKTNQNKPSLFSKAEQGFSDHKFLDPILSYNTDNVSQ</sequence>
<accession>A0A397JPK8</accession>
<comment type="caution">
    <text evidence="1">The sequence shown here is derived from an EMBL/GenBank/DDBJ whole genome shotgun (WGS) entry which is preliminary data.</text>
</comment>
<proteinExistence type="predicted"/>
<dbReference type="Proteomes" id="UP000266861">
    <property type="component" value="Unassembled WGS sequence"/>
</dbReference>
<dbReference type="AlphaFoldDB" id="A0A397JPK8"/>
<reference evidence="1 2" key="1">
    <citation type="submission" date="2018-08" db="EMBL/GenBank/DDBJ databases">
        <title>Genome and evolution of the arbuscular mycorrhizal fungus Diversispora epigaea (formerly Glomus versiforme) and its bacterial endosymbionts.</title>
        <authorList>
            <person name="Sun X."/>
            <person name="Fei Z."/>
            <person name="Harrison M."/>
        </authorList>
    </citation>
    <scope>NUCLEOTIDE SEQUENCE [LARGE SCALE GENOMIC DNA]</scope>
    <source>
        <strain evidence="1 2">IT104</strain>
    </source>
</reference>